<dbReference type="EMBL" id="VSSQ01011487">
    <property type="protein sequence ID" value="MPM46947.1"/>
    <property type="molecule type" value="Genomic_DNA"/>
</dbReference>
<accession>A0A645A1K7</accession>
<comment type="caution">
    <text evidence="1">The sequence shown here is derived from an EMBL/GenBank/DDBJ whole genome shotgun (WGS) entry which is preliminary data.</text>
</comment>
<gene>
    <name evidence="1" type="ORF">SDC9_93654</name>
</gene>
<sequence length="258" mass="28245">MVQAPQMQFGAALFENIHIPRGIPGLVVAVELSARGAFSDSVEVGINPEIEIKPAIQQQSGKNIFPAGRSVIVVFVERMEHVYQFRVGKTAERNLPPAVFFLLATEAALTFEPAVAAAAAIAFFTRLGFVDHKFAAVKGVAVQAGHGGLRFRIVVHFDESEAPGATGVAIRRQTDAVDFTVCRKCCVEILLRRRKCHVSHVNIHFVVPFRGILSACCSASSSDKNWLAVGMTRRFARVSMEKAMQNPAGNPQWRNQDF</sequence>
<proteinExistence type="predicted"/>
<protein>
    <submittedName>
        <fullName evidence="1">Uncharacterized protein</fullName>
    </submittedName>
</protein>
<reference evidence="1" key="1">
    <citation type="submission" date="2019-08" db="EMBL/GenBank/DDBJ databases">
        <authorList>
            <person name="Kucharzyk K."/>
            <person name="Murdoch R.W."/>
            <person name="Higgins S."/>
            <person name="Loffler F."/>
        </authorList>
    </citation>
    <scope>NUCLEOTIDE SEQUENCE</scope>
</reference>
<organism evidence="1">
    <name type="scientific">bioreactor metagenome</name>
    <dbReference type="NCBI Taxonomy" id="1076179"/>
    <lineage>
        <taxon>unclassified sequences</taxon>
        <taxon>metagenomes</taxon>
        <taxon>ecological metagenomes</taxon>
    </lineage>
</organism>
<evidence type="ECO:0000313" key="1">
    <source>
        <dbReference type="EMBL" id="MPM46947.1"/>
    </source>
</evidence>
<dbReference type="AlphaFoldDB" id="A0A645A1K7"/>
<name>A0A645A1K7_9ZZZZ</name>